<dbReference type="PANTHER" id="PTHR11647">
    <property type="entry name" value="HYDRANTOINASE/DIHYDROPYRIMIDINASE FAMILY MEMBER"/>
    <property type="match status" value="1"/>
</dbReference>
<keyword evidence="4" id="KW-1185">Reference proteome</keyword>
<protein>
    <submittedName>
        <fullName evidence="3">Imidazolonepropionase-like amidohydrolase</fullName>
    </submittedName>
</protein>
<evidence type="ECO:0000259" key="2">
    <source>
        <dbReference type="Pfam" id="PF01979"/>
    </source>
</evidence>
<dbReference type="InterPro" id="IPR032466">
    <property type="entry name" value="Metal_Hydrolase"/>
</dbReference>
<comment type="caution">
    <text evidence="3">The sequence shown here is derived from an EMBL/GenBank/DDBJ whole genome shotgun (WGS) entry which is preliminary data.</text>
</comment>
<keyword evidence="3" id="KW-0378">Hydrolase</keyword>
<evidence type="ECO:0000313" key="3">
    <source>
        <dbReference type="EMBL" id="TCS89393.1"/>
    </source>
</evidence>
<dbReference type="Proteomes" id="UP000294567">
    <property type="component" value="Unassembled WGS sequence"/>
</dbReference>
<dbReference type="EMBL" id="SMAE01000006">
    <property type="protein sequence ID" value="TCS89393.1"/>
    <property type="molecule type" value="Genomic_DNA"/>
</dbReference>
<dbReference type="InterPro" id="IPR006680">
    <property type="entry name" value="Amidohydro-rel"/>
</dbReference>
<evidence type="ECO:0000313" key="4">
    <source>
        <dbReference type="Proteomes" id="UP000294567"/>
    </source>
</evidence>
<accession>A0A4R3KV39</accession>
<dbReference type="OrthoDB" id="9802793at2"/>
<dbReference type="InterPro" id="IPR011059">
    <property type="entry name" value="Metal-dep_hydrolase_composite"/>
</dbReference>
<name>A0A4R3KV39_9FIRM</name>
<dbReference type="GO" id="GO:0005829">
    <property type="term" value="C:cytosol"/>
    <property type="evidence" value="ECO:0007669"/>
    <property type="project" value="TreeGrafter"/>
</dbReference>
<evidence type="ECO:0000256" key="1">
    <source>
        <dbReference type="ARBA" id="ARBA00001947"/>
    </source>
</evidence>
<proteinExistence type="predicted"/>
<dbReference type="SUPFAM" id="SSF51556">
    <property type="entry name" value="Metallo-dependent hydrolases"/>
    <property type="match status" value="1"/>
</dbReference>
<reference evidence="3 4" key="1">
    <citation type="submission" date="2019-03" db="EMBL/GenBank/DDBJ databases">
        <title>Genomic Encyclopedia of Type Strains, Phase IV (KMG-IV): sequencing the most valuable type-strain genomes for metagenomic binning, comparative biology and taxonomic classification.</title>
        <authorList>
            <person name="Goeker M."/>
        </authorList>
    </citation>
    <scope>NUCLEOTIDE SEQUENCE [LARGE SCALE GENOMIC DNA]</scope>
    <source>
        <strain evidence="3 4">DSM 26752</strain>
    </source>
</reference>
<dbReference type="AlphaFoldDB" id="A0A4R3KV39"/>
<dbReference type="InterPro" id="IPR050378">
    <property type="entry name" value="Metallo-dep_Hydrolases_sf"/>
</dbReference>
<dbReference type="RefSeq" id="WP_132027481.1">
    <property type="nucleotide sequence ID" value="NZ_CP068564.1"/>
</dbReference>
<dbReference type="Pfam" id="PF01979">
    <property type="entry name" value="Amidohydro_1"/>
    <property type="match status" value="1"/>
</dbReference>
<dbReference type="PANTHER" id="PTHR11647:SF1">
    <property type="entry name" value="COLLAPSIN RESPONSE MEDIATOR PROTEIN"/>
    <property type="match status" value="1"/>
</dbReference>
<dbReference type="SUPFAM" id="SSF51338">
    <property type="entry name" value="Composite domain of metallo-dependent hydrolases"/>
    <property type="match status" value="1"/>
</dbReference>
<dbReference type="Gene3D" id="2.30.40.10">
    <property type="entry name" value="Urease, subunit C, domain 1"/>
    <property type="match status" value="1"/>
</dbReference>
<dbReference type="Gene3D" id="3.20.20.140">
    <property type="entry name" value="Metal-dependent hydrolases"/>
    <property type="match status" value="1"/>
</dbReference>
<comment type="cofactor">
    <cofactor evidence="1">
        <name>Zn(2+)</name>
        <dbReference type="ChEBI" id="CHEBI:29105"/>
    </cofactor>
</comment>
<dbReference type="GO" id="GO:0016812">
    <property type="term" value="F:hydrolase activity, acting on carbon-nitrogen (but not peptide) bonds, in cyclic amides"/>
    <property type="evidence" value="ECO:0007669"/>
    <property type="project" value="TreeGrafter"/>
</dbReference>
<sequence length="383" mass="41727">MILIKGGKVYDGKGNKLEDTDILIDGNIIKDIGKNIEISEDGEVFDAKGKVVFPGFIESLNVWGCVGPGWKDNDLDEHSNPIVPEMNVIYSFDQDSMMFQRVFEYGITSAGITPSTSNVLGGYIGAFKTYGTHPYEMLIKEKIGMASSISKATKNVYGKRNLCPMTKMGAVSLLKEALFKAMEYNEKKDKDYDAKCEALQDVINGKVPLFVNCNTKAEMDAVEMALRGFPVEVVFTGAFGVGENTGSIMANEYSIILGDLANGMAAPNSNVDFEGIKKLINDGIDIAISSCGDNMSSGKESLLWNAILCYKNGIDSEQVLKMITSIPAKILGIDDKVGSIEVDKDADIVIWSNNPIETYAAKVEATFINGENILSARRVDSCW</sequence>
<gene>
    <name evidence="3" type="ORF">EDD65_10659</name>
</gene>
<feature type="domain" description="Amidohydrolase-related" evidence="2">
    <location>
        <begin position="269"/>
        <end position="371"/>
    </location>
</feature>
<organism evidence="3 4">
    <name type="scientific">Keratinibaculum paraultunense</name>
    <dbReference type="NCBI Taxonomy" id="1278232"/>
    <lineage>
        <taxon>Bacteria</taxon>
        <taxon>Bacillati</taxon>
        <taxon>Bacillota</taxon>
        <taxon>Tissierellia</taxon>
        <taxon>Tissierellales</taxon>
        <taxon>Tepidimicrobiaceae</taxon>
        <taxon>Keratinibaculum</taxon>
    </lineage>
</organism>